<proteinExistence type="predicted"/>
<evidence type="ECO:0008006" key="3">
    <source>
        <dbReference type="Google" id="ProtNLM"/>
    </source>
</evidence>
<dbReference type="AlphaFoldDB" id="A0A7S4MMD7"/>
<dbReference type="EMBL" id="HBKQ01017938">
    <property type="protein sequence ID" value="CAE2231517.1"/>
    <property type="molecule type" value="Transcribed_RNA"/>
</dbReference>
<protein>
    <recommendedName>
        <fullName evidence="3">Bulb-type lectin domain-containing protein</fullName>
    </recommendedName>
</protein>
<feature type="region of interest" description="Disordered" evidence="1">
    <location>
        <begin position="34"/>
        <end position="93"/>
    </location>
</feature>
<feature type="compositionally biased region" description="Basic and acidic residues" evidence="1">
    <location>
        <begin position="48"/>
        <end position="57"/>
    </location>
</feature>
<dbReference type="InterPro" id="IPR036426">
    <property type="entry name" value="Bulb-type_lectin_dom_sf"/>
</dbReference>
<dbReference type="Gene3D" id="2.90.10.10">
    <property type="entry name" value="Bulb-type lectin domain"/>
    <property type="match status" value="1"/>
</dbReference>
<evidence type="ECO:0000256" key="1">
    <source>
        <dbReference type="SAM" id="MobiDB-lite"/>
    </source>
</evidence>
<feature type="compositionally biased region" description="Low complexity" evidence="1">
    <location>
        <begin position="71"/>
        <end position="80"/>
    </location>
</feature>
<gene>
    <name evidence="2" type="ORF">OAUR00152_LOCUS12129</name>
</gene>
<feature type="compositionally biased region" description="Polar residues" evidence="1">
    <location>
        <begin position="34"/>
        <end position="47"/>
    </location>
</feature>
<reference evidence="2" key="1">
    <citation type="submission" date="2021-01" db="EMBL/GenBank/DDBJ databases">
        <authorList>
            <person name="Corre E."/>
            <person name="Pelletier E."/>
            <person name="Niang G."/>
            <person name="Scheremetjew M."/>
            <person name="Finn R."/>
            <person name="Kale V."/>
            <person name="Holt S."/>
            <person name="Cochrane G."/>
            <person name="Meng A."/>
            <person name="Brown T."/>
            <person name="Cohen L."/>
        </authorList>
    </citation>
    <scope>NUCLEOTIDE SEQUENCE</scope>
    <source>
        <strain evidence="2">Isolate 1302-5</strain>
    </source>
</reference>
<sequence length="267" mass="29700">MKTCLRIPPLVLAVVCFFVALAVTLPIVLTRSRQSNDQIQSGSTASEGQERPDEAPGEKPSLAPSQVPAAPVRVPRTQPTPTTPVPTFALTNPPTRARPGFEALLNAAPPLSLPDSSGEGCERFYGCRMDWGGDRMRHNAAFRPGEAICSRRGAQYMLGLDEDGRFLWSDCTTGEERVYFRPDAGVEVTLFVMRDDASFEIYDAAGTVVWRSECDCKDEVMFYSQCLSSENLDCPYIHLRKGSKAILNYIDFSQQWITLDIHKHYNN</sequence>
<organism evidence="2">
    <name type="scientific">Odontella aurita</name>
    <dbReference type="NCBI Taxonomy" id="265563"/>
    <lineage>
        <taxon>Eukaryota</taxon>
        <taxon>Sar</taxon>
        <taxon>Stramenopiles</taxon>
        <taxon>Ochrophyta</taxon>
        <taxon>Bacillariophyta</taxon>
        <taxon>Mediophyceae</taxon>
        <taxon>Biddulphiophycidae</taxon>
        <taxon>Eupodiscales</taxon>
        <taxon>Odontellaceae</taxon>
        <taxon>Odontella</taxon>
    </lineage>
</organism>
<dbReference type="SUPFAM" id="SSF51110">
    <property type="entry name" value="alpha-D-mannose-specific plant lectins"/>
    <property type="match status" value="1"/>
</dbReference>
<evidence type="ECO:0000313" key="2">
    <source>
        <dbReference type="EMBL" id="CAE2231517.1"/>
    </source>
</evidence>
<name>A0A7S4MMD7_9STRA</name>
<accession>A0A7S4MMD7</accession>